<dbReference type="EMBL" id="BFAA01007335">
    <property type="protein sequence ID" value="GCB69363.1"/>
    <property type="molecule type" value="Genomic_DNA"/>
</dbReference>
<gene>
    <name evidence="1" type="ORF">scyTo_0013960</name>
</gene>
<sequence length="67" mass="7572">MGKRIPSAASGTSPPCRRFLLAPFPWTRACLLPQEPEKGHRCLEKYLGLVARLEMRLQHETHRGGSM</sequence>
<accession>A0A401P8E2</accession>
<comment type="caution">
    <text evidence="1">The sequence shown here is derived from an EMBL/GenBank/DDBJ whole genome shotgun (WGS) entry which is preliminary data.</text>
</comment>
<reference evidence="1 2" key="1">
    <citation type="journal article" date="2018" name="Nat. Ecol. Evol.">
        <title>Shark genomes provide insights into elasmobranch evolution and the origin of vertebrates.</title>
        <authorList>
            <person name="Hara Y"/>
            <person name="Yamaguchi K"/>
            <person name="Onimaru K"/>
            <person name="Kadota M"/>
            <person name="Koyanagi M"/>
            <person name="Keeley SD"/>
            <person name="Tatsumi K"/>
            <person name="Tanaka K"/>
            <person name="Motone F"/>
            <person name="Kageyama Y"/>
            <person name="Nozu R"/>
            <person name="Adachi N"/>
            <person name="Nishimura O"/>
            <person name="Nakagawa R"/>
            <person name="Tanegashima C"/>
            <person name="Kiyatake I"/>
            <person name="Matsumoto R"/>
            <person name="Murakumo K"/>
            <person name="Nishida K"/>
            <person name="Terakita A"/>
            <person name="Kuratani S"/>
            <person name="Sato K"/>
            <person name="Hyodo S Kuraku.S."/>
        </authorList>
    </citation>
    <scope>NUCLEOTIDE SEQUENCE [LARGE SCALE GENOMIC DNA]</scope>
</reference>
<evidence type="ECO:0000313" key="1">
    <source>
        <dbReference type="EMBL" id="GCB69363.1"/>
    </source>
</evidence>
<evidence type="ECO:0000313" key="2">
    <source>
        <dbReference type="Proteomes" id="UP000288216"/>
    </source>
</evidence>
<dbReference type="Proteomes" id="UP000288216">
    <property type="component" value="Unassembled WGS sequence"/>
</dbReference>
<organism evidence="1 2">
    <name type="scientific">Scyliorhinus torazame</name>
    <name type="common">Cloudy catshark</name>
    <name type="synonym">Catulus torazame</name>
    <dbReference type="NCBI Taxonomy" id="75743"/>
    <lineage>
        <taxon>Eukaryota</taxon>
        <taxon>Metazoa</taxon>
        <taxon>Chordata</taxon>
        <taxon>Craniata</taxon>
        <taxon>Vertebrata</taxon>
        <taxon>Chondrichthyes</taxon>
        <taxon>Elasmobranchii</taxon>
        <taxon>Galeomorphii</taxon>
        <taxon>Galeoidea</taxon>
        <taxon>Carcharhiniformes</taxon>
        <taxon>Scyliorhinidae</taxon>
        <taxon>Scyliorhinus</taxon>
    </lineage>
</organism>
<name>A0A401P8E2_SCYTO</name>
<dbReference type="AlphaFoldDB" id="A0A401P8E2"/>
<proteinExistence type="predicted"/>
<keyword evidence="2" id="KW-1185">Reference proteome</keyword>
<protein>
    <submittedName>
        <fullName evidence="1">Uncharacterized protein</fullName>
    </submittedName>
</protein>